<proteinExistence type="predicted"/>
<dbReference type="Proteomes" id="UP001152484">
    <property type="component" value="Unassembled WGS sequence"/>
</dbReference>
<sequence>MEENDSAASIQSLLADISAVTNSVLLVEMERNNFIEIGSYLYRTSSVLMELQINKNTPTYVAEILLSLRKSFELAEHTIKKGRSSFHMEEGLQGVVTDIGKGLSLVPFSAFGERDYAGITARSLSMEIKEFSKFQRDPKTLGSAKDELERTETGKTETDLYSLDVDVSMENLQMLDDETYLYFSYKSSISTNSTTDQWNERTWRIIHPSVALKPTTDEQKDTNKAVRIKMVCEALFSAKTEDNILDAIEDLRIVCRREPCTKVQVCSIEMITLLAMFLDYKNITIQCATLELLGQLAEENNDRKDMITKEIGIDTIIRMLSSNYSPVKHASAALLLMLSECKYFCDIVEEVSGAILMLITAKNDVITSEVADKVLKSLERSSLNIKHMAETGHWEPLMNYLNEGTEEMKMEMASYIGKIVLTPEKSTYVAKRSSPALIK</sequence>
<reference evidence="1" key="1">
    <citation type="submission" date="2022-07" db="EMBL/GenBank/DDBJ databases">
        <authorList>
            <person name="Macas J."/>
            <person name="Novak P."/>
            <person name="Neumann P."/>
        </authorList>
    </citation>
    <scope>NUCLEOTIDE SEQUENCE</scope>
</reference>
<dbReference type="AlphaFoldDB" id="A0A9P0ZYK2"/>
<dbReference type="PANTHER" id="PTHR45958:SF4">
    <property type="entry name" value="U-BOX DOMAIN-CONTAINING PROTEIN 42-RELATED"/>
    <property type="match status" value="1"/>
</dbReference>
<dbReference type="SUPFAM" id="SSF48371">
    <property type="entry name" value="ARM repeat"/>
    <property type="match status" value="1"/>
</dbReference>
<comment type="caution">
    <text evidence="1">The sequence shown here is derived from an EMBL/GenBank/DDBJ whole genome shotgun (WGS) entry which is preliminary data.</text>
</comment>
<accession>A0A9P0ZYK2</accession>
<dbReference type="OrthoDB" id="10064100at2759"/>
<feature type="non-terminal residue" evidence="1">
    <location>
        <position position="1"/>
    </location>
</feature>
<evidence type="ECO:0000313" key="2">
    <source>
        <dbReference type="Proteomes" id="UP001152484"/>
    </source>
</evidence>
<protein>
    <submittedName>
        <fullName evidence="1">Uncharacterized protein</fullName>
    </submittedName>
</protein>
<dbReference type="InterPro" id="IPR016024">
    <property type="entry name" value="ARM-type_fold"/>
</dbReference>
<evidence type="ECO:0000313" key="1">
    <source>
        <dbReference type="EMBL" id="CAH9119716.1"/>
    </source>
</evidence>
<dbReference type="PANTHER" id="PTHR45958">
    <property type="entry name" value="RING-TYPE E3 UBIQUITIN TRANSFERASE"/>
    <property type="match status" value="1"/>
</dbReference>
<gene>
    <name evidence="1" type="ORF">CEURO_LOCUS22465</name>
</gene>
<name>A0A9P0ZYK2_CUSEU</name>
<dbReference type="InterPro" id="IPR011989">
    <property type="entry name" value="ARM-like"/>
</dbReference>
<dbReference type="EMBL" id="CAMAPE010000080">
    <property type="protein sequence ID" value="CAH9119716.1"/>
    <property type="molecule type" value="Genomic_DNA"/>
</dbReference>
<dbReference type="Gene3D" id="1.25.10.10">
    <property type="entry name" value="Leucine-rich Repeat Variant"/>
    <property type="match status" value="1"/>
</dbReference>
<keyword evidence="2" id="KW-1185">Reference proteome</keyword>
<organism evidence="1 2">
    <name type="scientific">Cuscuta europaea</name>
    <name type="common">European dodder</name>
    <dbReference type="NCBI Taxonomy" id="41803"/>
    <lineage>
        <taxon>Eukaryota</taxon>
        <taxon>Viridiplantae</taxon>
        <taxon>Streptophyta</taxon>
        <taxon>Embryophyta</taxon>
        <taxon>Tracheophyta</taxon>
        <taxon>Spermatophyta</taxon>
        <taxon>Magnoliopsida</taxon>
        <taxon>eudicotyledons</taxon>
        <taxon>Gunneridae</taxon>
        <taxon>Pentapetalae</taxon>
        <taxon>asterids</taxon>
        <taxon>lamiids</taxon>
        <taxon>Solanales</taxon>
        <taxon>Convolvulaceae</taxon>
        <taxon>Cuscuteae</taxon>
        <taxon>Cuscuta</taxon>
        <taxon>Cuscuta subgen. Cuscuta</taxon>
    </lineage>
</organism>
<dbReference type="InterPro" id="IPR052608">
    <property type="entry name" value="U-box_domain_protein"/>
</dbReference>